<evidence type="ECO:0000313" key="2">
    <source>
        <dbReference type="EMBL" id="QEA07239.1"/>
    </source>
</evidence>
<organism evidence="2">
    <name type="scientific">uncultured organism</name>
    <dbReference type="NCBI Taxonomy" id="155900"/>
    <lineage>
        <taxon>unclassified sequences</taxon>
        <taxon>environmental samples</taxon>
    </lineage>
</organism>
<reference evidence="2" key="1">
    <citation type="submission" date="2019-06" db="EMBL/GenBank/DDBJ databases">
        <authorList>
            <person name="Murdoch R.W."/>
            <person name="Fathepure B."/>
        </authorList>
    </citation>
    <scope>NUCLEOTIDE SEQUENCE</scope>
</reference>
<accession>A0A5B8RDY2</accession>
<evidence type="ECO:0000256" key="1">
    <source>
        <dbReference type="SAM" id="Phobius"/>
    </source>
</evidence>
<dbReference type="PROSITE" id="PS00409">
    <property type="entry name" value="PROKAR_NTER_METHYL"/>
    <property type="match status" value="1"/>
</dbReference>
<keyword evidence="1" id="KW-0472">Membrane</keyword>
<dbReference type="Pfam" id="PF07963">
    <property type="entry name" value="N_methyl"/>
    <property type="match status" value="1"/>
</dbReference>
<evidence type="ECO:0008006" key="3">
    <source>
        <dbReference type="Google" id="ProtNLM"/>
    </source>
</evidence>
<dbReference type="InterPro" id="IPR012902">
    <property type="entry name" value="N_methyl_site"/>
</dbReference>
<proteinExistence type="predicted"/>
<keyword evidence="1" id="KW-1133">Transmembrane helix</keyword>
<sequence length="354" mass="38048">MRRAQRGFSLPEIMVALTISLVLILGVGAIFMGSKQSYRTNGALADIQENGRFAMEFLRRDLRAAGYSPCGNTATATNVLKNAGTTPSLDFFDTPLMGYESVNSASDLPSYAGVRDPVDGTDAVMALFGDQSSGFVVTDHNPTSAEFKIAKASDVDKSESDRAKHDFEAEDVLMACDLSHSAIFQVSNANQENLTIVHNTGGSISPGNCTKGLGSPLQCTTNGTPYTFGDDSRIVRMNSYLYYVAENADGVSALYRAGLGGSNEELVPGVQDMQIEYGLDTDDDGNVDSYEDADAVGDWNEAVGLRISLLVYSLDDNVLNDTQTLEFNGSNVSPPNRRLGHVFTTTIALRNRLP</sequence>
<dbReference type="Pfam" id="PF16074">
    <property type="entry name" value="PilW"/>
    <property type="match status" value="1"/>
</dbReference>
<protein>
    <recommendedName>
        <fullName evidence="3">Type IV pilus assembly protein PilW</fullName>
    </recommendedName>
</protein>
<feature type="transmembrane region" description="Helical" evidence="1">
    <location>
        <begin position="12"/>
        <end position="32"/>
    </location>
</feature>
<keyword evidence="1" id="KW-0812">Transmembrane</keyword>
<gene>
    <name evidence="2" type="ORF">KBTEX_03587</name>
</gene>
<dbReference type="AlphaFoldDB" id="A0A5B8RDY2"/>
<name>A0A5B8RDY2_9ZZZZ</name>
<dbReference type="NCBIfam" id="TIGR02532">
    <property type="entry name" value="IV_pilin_GFxxxE"/>
    <property type="match status" value="1"/>
</dbReference>
<dbReference type="InterPro" id="IPR032092">
    <property type="entry name" value="PilW"/>
</dbReference>
<dbReference type="EMBL" id="MN079218">
    <property type="protein sequence ID" value="QEA07239.1"/>
    <property type="molecule type" value="Genomic_DNA"/>
</dbReference>